<evidence type="ECO:0000313" key="12">
    <source>
        <dbReference type="Proteomes" id="UP001056012"/>
    </source>
</evidence>
<evidence type="ECO:0000256" key="7">
    <source>
        <dbReference type="ARBA" id="ARBA00022691"/>
    </source>
</evidence>
<dbReference type="CDD" id="cd02440">
    <property type="entry name" value="AdoMet_MTases"/>
    <property type="match status" value="1"/>
</dbReference>
<protein>
    <recommendedName>
        <fullName evidence="10">Protein-L-isoaspartate O-methyltransferase</fullName>
        <ecNumber evidence="10">2.1.1.77</ecNumber>
    </recommendedName>
</protein>
<dbReference type="PANTHER" id="PTHR11579">
    <property type="entry name" value="PROTEIN-L-ISOASPARTATE O-METHYLTRANSFERASE"/>
    <property type="match status" value="1"/>
</dbReference>
<keyword evidence="6 10" id="KW-0808">Transferase</keyword>
<organism evidence="11 12">
    <name type="scientific">Curvularia clavata</name>
    <dbReference type="NCBI Taxonomy" id="95742"/>
    <lineage>
        <taxon>Eukaryota</taxon>
        <taxon>Fungi</taxon>
        <taxon>Dikarya</taxon>
        <taxon>Ascomycota</taxon>
        <taxon>Pezizomycotina</taxon>
        <taxon>Dothideomycetes</taxon>
        <taxon>Pleosporomycetidae</taxon>
        <taxon>Pleosporales</taxon>
        <taxon>Pleosporineae</taxon>
        <taxon>Pleosporaceae</taxon>
        <taxon>Curvularia</taxon>
    </lineage>
</organism>
<evidence type="ECO:0000313" key="11">
    <source>
        <dbReference type="EMBL" id="USP73246.1"/>
    </source>
</evidence>
<keyword evidence="5 10" id="KW-0489">Methyltransferase</keyword>
<proteinExistence type="inferred from homology"/>
<dbReference type="NCBIfam" id="TIGR00080">
    <property type="entry name" value="pimt"/>
    <property type="match status" value="1"/>
</dbReference>
<keyword evidence="4" id="KW-0963">Cytoplasm</keyword>
<comment type="function">
    <text evidence="9">Initiates the repair of damaged proteins by catalyzing methyl esterification of L-isoaspartyl and D-aspartyl residues produced by spontaneous isomerization and racemization of L-aspartyl and L-asparaginyl residues in aging peptides and proteins.</text>
</comment>
<evidence type="ECO:0000256" key="8">
    <source>
        <dbReference type="ARBA" id="ARBA00035815"/>
    </source>
</evidence>
<dbReference type="GO" id="GO:0004719">
    <property type="term" value="F:protein-L-isoaspartate (D-aspartate) O-methyltransferase activity"/>
    <property type="evidence" value="ECO:0007669"/>
    <property type="project" value="UniProtKB-UniRule"/>
</dbReference>
<evidence type="ECO:0000256" key="4">
    <source>
        <dbReference type="ARBA" id="ARBA00022490"/>
    </source>
</evidence>
<reference evidence="11" key="1">
    <citation type="submission" date="2021-12" db="EMBL/GenBank/DDBJ databases">
        <title>Curvularia clavata genome.</title>
        <authorList>
            <person name="Cao Y."/>
        </authorList>
    </citation>
    <scope>NUCLEOTIDE SEQUENCE</scope>
    <source>
        <strain evidence="11">Yc1106</strain>
    </source>
</reference>
<dbReference type="InterPro" id="IPR000682">
    <property type="entry name" value="PCMT"/>
</dbReference>
<dbReference type="OrthoDB" id="73890at2759"/>
<gene>
    <name evidence="11" type="ORF">yc1106_00520</name>
</gene>
<accession>A0A9Q8YZZ9</accession>
<evidence type="ECO:0000256" key="6">
    <source>
        <dbReference type="ARBA" id="ARBA00022679"/>
    </source>
</evidence>
<evidence type="ECO:0000256" key="3">
    <source>
        <dbReference type="ARBA" id="ARBA00011245"/>
    </source>
</evidence>
<dbReference type="InterPro" id="IPR029063">
    <property type="entry name" value="SAM-dependent_MTases_sf"/>
</dbReference>
<dbReference type="Gene3D" id="3.40.50.150">
    <property type="entry name" value="Vaccinia Virus protein VP39"/>
    <property type="match status" value="1"/>
</dbReference>
<name>A0A9Q8YZZ9_CURCL</name>
<dbReference type="PROSITE" id="PS01279">
    <property type="entry name" value="PCMT"/>
    <property type="match status" value="1"/>
</dbReference>
<comment type="catalytic activity">
    <reaction evidence="8">
        <text>[protein]-L-isoaspartate + S-adenosyl-L-methionine = [protein]-L-isoaspartate alpha-methyl ester + S-adenosyl-L-homocysteine</text>
        <dbReference type="Rhea" id="RHEA:12705"/>
        <dbReference type="Rhea" id="RHEA-COMP:12143"/>
        <dbReference type="Rhea" id="RHEA-COMP:12144"/>
        <dbReference type="ChEBI" id="CHEBI:57856"/>
        <dbReference type="ChEBI" id="CHEBI:59789"/>
        <dbReference type="ChEBI" id="CHEBI:90596"/>
        <dbReference type="ChEBI" id="CHEBI:90598"/>
        <dbReference type="EC" id="2.1.1.77"/>
    </reaction>
    <physiologicalReaction direction="left-to-right" evidence="8">
        <dbReference type="Rhea" id="RHEA:12706"/>
    </physiologicalReaction>
</comment>
<dbReference type="PANTHER" id="PTHR11579:SF0">
    <property type="entry name" value="PROTEIN-L-ISOASPARTATE(D-ASPARTATE) O-METHYLTRANSFERASE"/>
    <property type="match status" value="1"/>
</dbReference>
<evidence type="ECO:0000256" key="9">
    <source>
        <dbReference type="ARBA" id="ARBA00054057"/>
    </source>
</evidence>
<dbReference type="EMBL" id="CP089274">
    <property type="protein sequence ID" value="USP73246.1"/>
    <property type="molecule type" value="Genomic_DNA"/>
</dbReference>
<evidence type="ECO:0000256" key="5">
    <source>
        <dbReference type="ARBA" id="ARBA00022603"/>
    </source>
</evidence>
<dbReference type="Pfam" id="PF01135">
    <property type="entry name" value="PCMT"/>
    <property type="match status" value="1"/>
</dbReference>
<dbReference type="GO" id="GO:0005829">
    <property type="term" value="C:cytosol"/>
    <property type="evidence" value="ECO:0007669"/>
    <property type="project" value="UniProtKB-SubCell"/>
</dbReference>
<keyword evidence="12" id="KW-1185">Reference proteome</keyword>
<sequence length="222" mass="23896">MAWRSSGATNEDLVNNLASNKLIKSDRVKDAMLKVDRAHYAPSCPYEDSPQPIGHRATISAPHMHASACESLLDFLKPGSKILDVGSGSGYLTAVLANLVAPNGTVIGIDHIQPLNDLAKGNMSKSEEGRRMLESGQVKFVTGDGRKGWAEGAPYDAIHVGAAAAEHHKVLTDQLKAPGRLFVPVAEGWAQHIWVIDKRVDGSLERQKLYGVQYVPLTDAPA</sequence>
<dbReference type="Proteomes" id="UP001056012">
    <property type="component" value="Chromosome 1"/>
</dbReference>
<dbReference type="SUPFAM" id="SSF53335">
    <property type="entry name" value="S-adenosyl-L-methionine-dependent methyltransferases"/>
    <property type="match status" value="1"/>
</dbReference>
<keyword evidence="7 10" id="KW-0949">S-adenosyl-L-methionine</keyword>
<comment type="similarity">
    <text evidence="2 10">Belongs to the methyltransferase superfamily. L-isoaspartyl/D-aspartyl protein methyltransferase family.</text>
</comment>
<dbReference type="EC" id="2.1.1.77" evidence="10"/>
<evidence type="ECO:0000256" key="10">
    <source>
        <dbReference type="RuleBase" id="RU003802"/>
    </source>
</evidence>
<evidence type="ECO:0000256" key="2">
    <source>
        <dbReference type="ARBA" id="ARBA00005369"/>
    </source>
</evidence>
<dbReference type="GO" id="GO:0032259">
    <property type="term" value="P:methylation"/>
    <property type="evidence" value="ECO:0007669"/>
    <property type="project" value="UniProtKB-KW"/>
</dbReference>
<comment type="subcellular location">
    <subcellularLocation>
        <location evidence="1">Cytoplasm</location>
        <location evidence="1">Cytosol</location>
    </subcellularLocation>
</comment>
<dbReference type="GO" id="GO:0006950">
    <property type="term" value="P:response to stress"/>
    <property type="evidence" value="ECO:0007669"/>
    <property type="project" value="UniProtKB-ARBA"/>
</dbReference>
<evidence type="ECO:0000256" key="1">
    <source>
        <dbReference type="ARBA" id="ARBA00004514"/>
    </source>
</evidence>
<dbReference type="FunFam" id="3.40.50.150:FF:000235">
    <property type="entry name" value="Protein-L-isoaspartate O-methyltransferase"/>
    <property type="match status" value="1"/>
</dbReference>
<dbReference type="AlphaFoldDB" id="A0A9Q8YZZ9"/>
<dbReference type="VEuPathDB" id="FungiDB:yc1106_00520"/>
<comment type="subunit">
    <text evidence="3">Monomer.</text>
</comment>